<name>A0ABC8SFQ3_9AQUA</name>
<dbReference type="EMBL" id="CAUOFW020002725">
    <property type="protein sequence ID" value="CAK9155665.1"/>
    <property type="molecule type" value="Genomic_DNA"/>
</dbReference>
<dbReference type="AlphaFoldDB" id="A0ABC8SFQ3"/>
<gene>
    <name evidence="1" type="ORF">ILEXP_LOCUS24075</name>
</gene>
<evidence type="ECO:0000313" key="1">
    <source>
        <dbReference type="EMBL" id="CAK9155665.1"/>
    </source>
</evidence>
<comment type="caution">
    <text evidence="1">The sequence shown here is derived from an EMBL/GenBank/DDBJ whole genome shotgun (WGS) entry which is preliminary data.</text>
</comment>
<sequence length="64" mass="7701">MGGCFLNFLLMELKRRPFFVFDATLKWILNSGSRAESLRLETTIYGERKREEEKEKEKEKEKEN</sequence>
<evidence type="ECO:0000313" key="2">
    <source>
        <dbReference type="Proteomes" id="UP001642360"/>
    </source>
</evidence>
<keyword evidence="2" id="KW-1185">Reference proteome</keyword>
<accession>A0ABC8SFQ3</accession>
<proteinExistence type="predicted"/>
<protein>
    <submittedName>
        <fullName evidence="1">Uncharacterized protein</fullName>
    </submittedName>
</protein>
<dbReference type="Proteomes" id="UP001642360">
    <property type="component" value="Unassembled WGS sequence"/>
</dbReference>
<reference evidence="1 2" key="1">
    <citation type="submission" date="2024-02" db="EMBL/GenBank/DDBJ databases">
        <authorList>
            <person name="Vignale AGUSTIN F."/>
            <person name="Sosa J E."/>
            <person name="Modenutti C."/>
        </authorList>
    </citation>
    <scope>NUCLEOTIDE SEQUENCE [LARGE SCALE GENOMIC DNA]</scope>
</reference>
<organism evidence="1 2">
    <name type="scientific">Ilex paraguariensis</name>
    <name type="common">yerba mate</name>
    <dbReference type="NCBI Taxonomy" id="185542"/>
    <lineage>
        <taxon>Eukaryota</taxon>
        <taxon>Viridiplantae</taxon>
        <taxon>Streptophyta</taxon>
        <taxon>Embryophyta</taxon>
        <taxon>Tracheophyta</taxon>
        <taxon>Spermatophyta</taxon>
        <taxon>Magnoliopsida</taxon>
        <taxon>eudicotyledons</taxon>
        <taxon>Gunneridae</taxon>
        <taxon>Pentapetalae</taxon>
        <taxon>asterids</taxon>
        <taxon>campanulids</taxon>
        <taxon>Aquifoliales</taxon>
        <taxon>Aquifoliaceae</taxon>
        <taxon>Ilex</taxon>
    </lineage>
</organism>